<evidence type="ECO:0000313" key="1">
    <source>
        <dbReference type="EMBL" id="MBI5168274.1"/>
    </source>
</evidence>
<dbReference type="Pfam" id="PF06224">
    <property type="entry name" value="AlkZ-like"/>
    <property type="match status" value="1"/>
</dbReference>
<comment type="caution">
    <text evidence="1">The sequence shown here is derived from an EMBL/GenBank/DDBJ whole genome shotgun (WGS) entry which is preliminary data.</text>
</comment>
<dbReference type="EMBL" id="JACRIW010000019">
    <property type="protein sequence ID" value="MBI5168274.1"/>
    <property type="molecule type" value="Genomic_DNA"/>
</dbReference>
<dbReference type="InterPro" id="IPR009351">
    <property type="entry name" value="AlkZ-like"/>
</dbReference>
<proteinExistence type="predicted"/>
<dbReference type="PANTHER" id="PTHR30528:SF0">
    <property type="entry name" value="CYTOPLASMIC PROTEIN"/>
    <property type="match status" value="1"/>
</dbReference>
<dbReference type="PANTHER" id="PTHR30528">
    <property type="entry name" value="CYTOPLASMIC PROTEIN"/>
    <property type="match status" value="1"/>
</dbReference>
<reference evidence="1" key="1">
    <citation type="submission" date="2020-07" db="EMBL/GenBank/DDBJ databases">
        <title>Huge and variable diversity of episymbiotic CPR bacteria and DPANN archaea in groundwater ecosystems.</title>
        <authorList>
            <person name="He C.Y."/>
            <person name="Keren R."/>
            <person name="Whittaker M."/>
            <person name="Farag I.F."/>
            <person name="Doudna J."/>
            <person name="Cate J.H.D."/>
            <person name="Banfield J.F."/>
        </authorList>
    </citation>
    <scope>NUCLEOTIDE SEQUENCE</scope>
    <source>
        <strain evidence="1">NC_groundwater_1813_Pr3_B-0.1um_71_17</strain>
    </source>
</reference>
<organism evidence="1 2">
    <name type="scientific">Eiseniibacteriota bacterium</name>
    <dbReference type="NCBI Taxonomy" id="2212470"/>
    <lineage>
        <taxon>Bacteria</taxon>
        <taxon>Candidatus Eiseniibacteriota</taxon>
    </lineage>
</organism>
<accession>A0A933S9N6</accession>
<dbReference type="Proteomes" id="UP000696931">
    <property type="component" value="Unassembled WGS sequence"/>
</dbReference>
<name>A0A933S9N6_UNCEI</name>
<sequence length="443" mass="50080">MTKHAHPTISRRAAAALCLERQHLDRPRARRLTAASLESFVGDVCGLQIDSVNVLDRAHHLTLWSRFGAYDRATLDRLVERRRVLFEYLTHVACFVATRDLPLWRSTMAMVSEGPYPLARWGRAKGNARLIAEVEAAVRERAPIGNADFERPKGEKAGGWWSWKPAMHALDWLWKTGRIGVHSRRSFQKRYAPMDRLLPAPGDAPVMSAPEVWRERVRRSLAAMGAAWDDDLRMYWTWPRRPASWLRDALGSLEREGEVTEVRIEGEPRRAWALTADLPALQGAGRARRPSRGTTLLCPFDSFLWHRERTLRLFGFFYRIEIYVPAPQRRHGYYTLPILHEGHLIGRVDLKHHRADGVLEARHVSFEPWFAAGAAPPVTRWAVPDRDEALAGLAESLHSLAQFTGARSVKVARTTPTAMHAATKRALARAVARATARPDGGPS</sequence>
<gene>
    <name evidence="1" type="ORF">HZA61_02175</name>
</gene>
<dbReference type="AlphaFoldDB" id="A0A933S9N6"/>
<protein>
    <submittedName>
        <fullName evidence="1">YcaQ family DNA glycosylase</fullName>
    </submittedName>
</protein>
<evidence type="ECO:0000313" key="2">
    <source>
        <dbReference type="Proteomes" id="UP000696931"/>
    </source>
</evidence>